<dbReference type="Pfam" id="PF01553">
    <property type="entry name" value="Acyltransferase"/>
    <property type="match status" value="1"/>
</dbReference>
<dbReference type="Proteomes" id="UP000263642">
    <property type="component" value="Unassembled WGS sequence"/>
</dbReference>
<accession>A0A3D3QYK5</accession>
<feature type="transmembrane region" description="Helical" evidence="4">
    <location>
        <begin position="17"/>
        <end position="34"/>
    </location>
</feature>
<organism evidence="6 7">
    <name type="scientific">Gimesia maris</name>
    <dbReference type="NCBI Taxonomy" id="122"/>
    <lineage>
        <taxon>Bacteria</taxon>
        <taxon>Pseudomonadati</taxon>
        <taxon>Planctomycetota</taxon>
        <taxon>Planctomycetia</taxon>
        <taxon>Planctomycetales</taxon>
        <taxon>Planctomycetaceae</taxon>
        <taxon>Gimesia</taxon>
    </lineage>
</organism>
<keyword evidence="4" id="KW-0472">Membrane</keyword>
<comment type="pathway">
    <text evidence="1">Lipid metabolism.</text>
</comment>
<dbReference type="AlphaFoldDB" id="A0A3D3QYK5"/>
<dbReference type="EMBL" id="DQAY01000004">
    <property type="protein sequence ID" value="HCO21549.1"/>
    <property type="molecule type" value="Genomic_DNA"/>
</dbReference>
<evidence type="ECO:0000256" key="1">
    <source>
        <dbReference type="ARBA" id="ARBA00005189"/>
    </source>
</evidence>
<dbReference type="PANTHER" id="PTHR10434:SF11">
    <property type="entry name" value="1-ACYL-SN-GLYCEROL-3-PHOSPHATE ACYLTRANSFERASE"/>
    <property type="match status" value="1"/>
</dbReference>
<dbReference type="PANTHER" id="PTHR10434">
    <property type="entry name" value="1-ACYL-SN-GLYCEROL-3-PHOSPHATE ACYLTRANSFERASE"/>
    <property type="match status" value="1"/>
</dbReference>
<keyword evidence="2 6" id="KW-0808">Transferase</keyword>
<keyword evidence="4" id="KW-0812">Transmembrane</keyword>
<dbReference type="SMART" id="SM00563">
    <property type="entry name" value="PlsC"/>
    <property type="match status" value="1"/>
</dbReference>
<dbReference type="SUPFAM" id="SSF69593">
    <property type="entry name" value="Glycerol-3-phosphate (1)-acyltransferase"/>
    <property type="match status" value="1"/>
</dbReference>
<evidence type="ECO:0000256" key="2">
    <source>
        <dbReference type="ARBA" id="ARBA00022679"/>
    </source>
</evidence>
<evidence type="ECO:0000259" key="5">
    <source>
        <dbReference type="SMART" id="SM00563"/>
    </source>
</evidence>
<comment type="caution">
    <text evidence="6">The sequence shown here is derived from an EMBL/GenBank/DDBJ whole genome shotgun (WGS) entry which is preliminary data.</text>
</comment>
<feature type="domain" description="Phospholipid/glycerol acyltransferase" evidence="5">
    <location>
        <begin position="50"/>
        <end position="162"/>
    </location>
</feature>
<proteinExistence type="predicted"/>
<dbReference type="GO" id="GO:0003841">
    <property type="term" value="F:1-acylglycerol-3-phosphate O-acyltransferase activity"/>
    <property type="evidence" value="ECO:0007669"/>
    <property type="project" value="TreeGrafter"/>
</dbReference>
<keyword evidence="3 6" id="KW-0012">Acyltransferase</keyword>
<gene>
    <name evidence="6" type="ORF">DIT97_00180</name>
</gene>
<sequence length="228" mass="25728">MAEVNQISPPRSNRRNFLWILFQWILQAFFAIWLRYQSRGKENLPAEGGGLLVSNHQSFLDPLLIGLPLSRPVSFMARDSLFRIPILGPFMRYEFVIPISRKAASSQSFRAAILNIESGNYVGIFPEGTRTTDGSVQRFKPGFLALLKRTDVAIYPIGIAGAFRALPRGAYFLRPRSVRVVFGEPISAELIRDYCERGAEKALLELTHQRVLACQQQAESWVNPDLTS</sequence>
<dbReference type="CDD" id="cd07989">
    <property type="entry name" value="LPLAT_AGPAT-like"/>
    <property type="match status" value="1"/>
</dbReference>
<dbReference type="InterPro" id="IPR002123">
    <property type="entry name" value="Plipid/glycerol_acylTrfase"/>
</dbReference>
<keyword evidence="4" id="KW-1133">Transmembrane helix</keyword>
<dbReference type="RefSeq" id="WP_278438018.1">
    <property type="nucleotide sequence ID" value="NZ_CAXBMG010000064.1"/>
</dbReference>
<reference evidence="6 7" key="1">
    <citation type="journal article" date="2018" name="Nat. Biotechnol.">
        <title>A standardized bacterial taxonomy based on genome phylogeny substantially revises the tree of life.</title>
        <authorList>
            <person name="Parks D.H."/>
            <person name="Chuvochina M."/>
            <person name="Waite D.W."/>
            <person name="Rinke C."/>
            <person name="Skarshewski A."/>
            <person name="Chaumeil P.A."/>
            <person name="Hugenholtz P."/>
        </authorList>
    </citation>
    <scope>NUCLEOTIDE SEQUENCE [LARGE SCALE GENOMIC DNA]</scope>
    <source>
        <strain evidence="6">UBA9375</strain>
    </source>
</reference>
<name>A0A3D3QYK5_9PLAN</name>
<evidence type="ECO:0000313" key="7">
    <source>
        <dbReference type="Proteomes" id="UP000263642"/>
    </source>
</evidence>
<evidence type="ECO:0000256" key="3">
    <source>
        <dbReference type="ARBA" id="ARBA00023315"/>
    </source>
</evidence>
<evidence type="ECO:0000313" key="6">
    <source>
        <dbReference type="EMBL" id="HCO21549.1"/>
    </source>
</evidence>
<evidence type="ECO:0000256" key="4">
    <source>
        <dbReference type="SAM" id="Phobius"/>
    </source>
</evidence>
<dbReference type="GO" id="GO:0006654">
    <property type="term" value="P:phosphatidic acid biosynthetic process"/>
    <property type="evidence" value="ECO:0007669"/>
    <property type="project" value="TreeGrafter"/>
</dbReference>
<protein>
    <submittedName>
        <fullName evidence="6">1-acyl-sn-glycerol-3-phosphate acyltransferase</fullName>
    </submittedName>
</protein>